<dbReference type="PANTHER" id="PTHR11647:SF1">
    <property type="entry name" value="COLLAPSIN RESPONSE MEDIATOR PROTEIN"/>
    <property type="match status" value="1"/>
</dbReference>
<dbReference type="InterPro" id="IPR011059">
    <property type="entry name" value="Metal-dep_hydrolase_composite"/>
</dbReference>
<gene>
    <name evidence="3" type="ORF">METZ01_LOCUS1950</name>
</gene>
<dbReference type="EMBL" id="UINC01000102">
    <property type="protein sequence ID" value="SUZ49096.1"/>
    <property type="molecule type" value="Genomic_DNA"/>
</dbReference>
<dbReference type="PANTHER" id="PTHR11647">
    <property type="entry name" value="HYDRANTOINASE/DIHYDROPYRIMIDINASE FAMILY MEMBER"/>
    <property type="match status" value="1"/>
</dbReference>
<evidence type="ECO:0000256" key="1">
    <source>
        <dbReference type="ARBA" id="ARBA00001947"/>
    </source>
</evidence>
<dbReference type="Gene3D" id="3.30.1490.130">
    <property type="entry name" value="D-aminoacylase. Domain 3"/>
    <property type="match status" value="1"/>
</dbReference>
<reference evidence="3" key="1">
    <citation type="submission" date="2018-05" db="EMBL/GenBank/DDBJ databases">
        <authorList>
            <person name="Lanie J.A."/>
            <person name="Ng W.-L."/>
            <person name="Kazmierczak K.M."/>
            <person name="Andrzejewski T.M."/>
            <person name="Davidsen T.M."/>
            <person name="Wayne K.J."/>
            <person name="Tettelin H."/>
            <person name="Glass J.I."/>
            <person name="Rusch D."/>
            <person name="Podicherti R."/>
            <person name="Tsui H.-C.T."/>
            <person name="Winkler M.E."/>
        </authorList>
    </citation>
    <scope>NUCLEOTIDE SEQUENCE</scope>
</reference>
<name>A0A381N3C8_9ZZZZ</name>
<dbReference type="InterPro" id="IPR032466">
    <property type="entry name" value="Metal_Hydrolase"/>
</dbReference>
<evidence type="ECO:0000259" key="2">
    <source>
        <dbReference type="Pfam" id="PF01979"/>
    </source>
</evidence>
<accession>A0A381N3C8</accession>
<dbReference type="Pfam" id="PF01979">
    <property type="entry name" value="Amidohydro_1"/>
    <property type="match status" value="1"/>
</dbReference>
<dbReference type="AlphaFoldDB" id="A0A381N3C8"/>
<dbReference type="Gene3D" id="3.20.20.140">
    <property type="entry name" value="Metal-dependent hydrolases"/>
    <property type="match status" value="2"/>
</dbReference>
<organism evidence="3">
    <name type="scientific">marine metagenome</name>
    <dbReference type="NCBI Taxonomy" id="408172"/>
    <lineage>
        <taxon>unclassified sequences</taxon>
        <taxon>metagenomes</taxon>
        <taxon>ecological metagenomes</taxon>
    </lineage>
</organism>
<dbReference type="InterPro" id="IPR023100">
    <property type="entry name" value="D-aminoacylase_insert_dom_sf"/>
</dbReference>
<feature type="domain" description="Amidohydrolase-related" evidence="2">
    <location>
        <begin position="332"/>
        <end position="454"/>
    </location>
</feature>
<evidence type="ECO:0000313" key="3">
    <source>
        <dbReference type="EMBL" id="SUZ49096.1"/>
    </source>
</evidence>
<dbReference type="Gene3D" id="2.30.40.10">
    <property type="entry name" value="Urease, subunit C, domain 1"/>
    <property type="match status" value="1"/>
</dbReference>
<dbReference type="SUPFAM" id="SSF51556">
    <property type="entry name" value="Metallo-dependent hydrolases"/>
    <property type="match status" value="1"/>
</dbReference>
<comment type="cofactor">
    <cofactor evidence="1">
        <name>Zn(2+)</name>
        <dbReference type="ChEBI" id="CHEBI:29105"/>
    </cofactor>
</comment>
<dbReference type="SUPFAM" id="SSF51338">
    <property type="entry name" value="Composite domain of metallo-dependent hydrolases"/>
    <property type="match status" value="1"/>
</dbReference>
<proteinExistence type="predicted"/>
<dbReference type="InterPro" id="IPR050378">
    <property type="entry name" value="Metallo-dep_Hydrolases_sf"/>
</dbReference>
<dbReference type="GO" id="GO:0016811">
    <property type="term" value="F:hydrolase activity, acting on carbon-nitrogen (but not peptide) bonds, in linear amides"/>
    <property type="evidence" value="ECO:0007669"/>
    <property type="project" value="InterPro"/>
</dbReference>
<sequence length="483" mass="54016">MVYDGINSEPQNIDITIDNGKIIYLSNNKQSINADKIIDAEGLIVSPGFIDTHTHSDRDLNNKETSHNLPFLKQGITTVVVGNDGDSYYPISDYKSLYESQGIGTNVVMLVGHGTIRNKVLGNINKKPNSDELSEMKKLITQEMNAGAFGMSTGLFYSPGSYSNTEEIVSLAKIVSDNGGIYDTHLRDESNYNIGLISAVKETIDIGLKANIPVHISHIKCLGRYVWHQSDSIIKLIEFYRNKGLNVTANQYPYDASATSLKGAVVPRWAESGGKDSLFIRFNNKKIKTRILKETSSNIFRRGGADKLLIVNSKNSDLIGKNLLELSIEFDKLPEETVYHLIKSENVSVASFNMIEEDIINFMKQSWVFTGSDGNTGHPRKYGSFPKKYSEYVVNKKVLNFSEFIANSTSKPAEFFNVNKRGKIKEGYYADIIIFDPLYFKDKADYSNAFVYSEGLIYSVINGELIIDKNNFTGKLKGKVLKK</sequence>
<protein>
    <recommendedName>
        <fullName evidence="2">Amidohydrolase-related domain-containing protein</fullName>
    </recommendedName>
</protein>
<dbReference type="InterPro" id="IPR006680">
    <property type="entry name" value="Amidohydro-rel"/>
</dbReference>